<dbReference type="PANTHER" id="PTHR44167">
    <property type="entry name" value="OVARIAN-SPECIFIC SERINE/THREONINE-PROTEIN KINASE LOK-RELATED"/>
    <property type="match status" value="1"/>
</dbReference>
<dbReference type="GO" id="GO:0004674">
    <property type="term" value="F:protein serine/threonine kinase activity"/>
    <property type="evidence" value="ECO:0007669"/>
    <property type="project" value="TreeGrafter"/>
</dbReference>
<gene>
    <name evidence="3" type="ORF">COT42_09110</name>
</gene>
<accession>A0A2H0XTG0</accession>
<dbReference type="EMBL" id="PEYM01000148">
    <property type="protein sequence ID" value="PIS28131.1"/>
    <property type="molecule type" value="Genomic_DNA"/>
</dbReference>
<dbReference type="SMART" id="SM00220">
    <property type="entry name" value="S_TKc"/>
    <property type="match status" value="1"/>
</dbReference>
<feature type="coiled-coil region" evidence="1">
    <location>
        <begin position="118"/>
        <end position="365"/>
    </location>
</feature>
<evidence type="ECO:0000313" key="4">
    <source>
        <dbReference type="Proteomes" id="UP000231343"/>
    </source>
</evidence>
<dbReference type="InterPro" id="IPR008271">
    <property type="entry name" value="Ser/Thr_kinase_AS"/>
</dbReference>
<dbReference type="AlphaFoldDB" id="A0A2H0XTG0"/>
<organism evidence="3 4">
    <name type="scientific">Candidatus Saganbacteria bacterium CG08_land_8_20_14_0_20_45_16</name>
    <dbReference type="NCBI Taxonomy" id="2014293"/>
    <lineage>
        <taxon>Bacteria</taxon>
        <taxon>Bacillati</taxon>
        <taxon>Saganbacteria</taxon>
    </lineage>
</organism>
<feature type="coiled-coil region" evidence="1">
    <location>
        <begin position="37"/>
        <end position="92"/>
    </location>
</feature>
<dbReference type="InterPro" id="IPR000719">
    <property type="entry name" value="Prot_kinase_dom"/>
</dbReference>
<dbReference type="GO" id="GO:0005737">
    <property type="term" value="C:cytoplasm"/>
    <property type="evidence" value="ECO:0007669"/>
    <property type="project" value="TreeGrafter"/>
</dbReference>
<proteinExistence type="predicted"/>
<dbReference type="GO" id="GO:0005524">
    <property type="term" value="F:ATP binding"/>
    <property type="evidence" value="ECO:0007669"/>
    <property type="project" value="InterPro"/>
</dbReference>
<dbReference type="Proteomes" id="UP000231343">
    <property type="component" value="Unassembled WGS sequence"/>
</dbReference>
<dbReference type="Gene3D" id="1.10.287.1490">
    <property type="match status" value="1"/>
</dbReference>
<protein>
    <recommendedName>
        <fullName evidence="2">Protein kinase domain-containing protein</fullName>
    </recommendedName>
</protein>
<keyword evidence="1" id="KW-0175">Coiled coil</keyword>
<evidence type="ECO:0000256" key="1">
    <source>
        <dbReference type="SAM" id="Coils"/>
    </source>
</evidence>
<reference evidence="3 4" key="1">
    <citation type="submission" date="2017-09" db="EMBL/GenBank/DDBJ databases">
        <title>Depth-based differentiation of microbial function through sediment-hosted aquifers and enrichment of novel symbionts in the deep terrestrial subsurface.</title>
        <authorList>
            <person name="Probst A.J."/>
            <person name="Ladd B."/>
            <person name="Jarett J.K."/>
            <person name="Geller-Mcgrath D.E."/>
            <person name="Sieber C.M."/>
            <person name="Emerson J.B."/>
            <person name="Anantharaman K."/>
            <person name="Thomas B.C."/>
            <person name="Malmstrom R."/>
            <person name="Stieglmeier M."/>
            <person name="Klingl A."/>
            <person name="Woyke T."/>
            <person name="Ryan C.M."/>
            <person name="Banfield J.F."/>
        </authorList>
    </citation>
    <scope>NUCLEOTIDE SEQUENCE [LARGE SCALE GENOMIC DNA]</scope>
    <source>
        <strain evidence="3">CG08_land_8_20_14_0_20_45_16</strain>
    </source>
</reference>
<dbReference type="SUPFAM" id="SSF56112">
    <property type="entry name" value="Protein kinase-like (PK-like)"/>
    <property type="match status" value="1"/>
</dbReference>
<dbReference type="PROSITE" id="PS00108">
    <property type="entry name" value="PROTEIN_KINASE_ST"/>
    <property type="match status" value="1"/>
</dbReference>
<feature type="domain" description="Protein kinase" evidence="2">
    <location>
        <begin position="766"/>
        <end position="1068"/>
    </location>
</feature>
<dbReference type="Pfam" id="PF00069">
    <property type="entry name" value="Pkinase"/>
    <property type="match status" value="1"/>
</dbReference>
<dbReference type="CDD" id="cd14014">
    <property type="entry name" value="STKc_PknB_like"/>
    <property type="match status" value="1"/>
</dbReference>
<dbReference type="InterPro" id="IPR011009">
    <property type="entry name" value="Kinase-like_dom_sf"/>
</dbReference>
<name>A0A2H0XTG0_UNCSA</name>
<dbReference type="PANTHER" id="PTHR44167:SF24">
    <property type="entry name" value="SERINE_THREONINE-PROTEIN KINASE CHK2"/>
    <property type="match status" value="1"/>
</dbReference>
<comment type="caution">
    <text evidence="3">The sequence shown here is derived from an EMBL/GenBank/DDBJ whole genome shotgun (WGS) entry which is preliminary data.</text>
</comment>
<sequence>MQANYFEDKRVAERTASAAIQKLAENEGVLSGLRQTLEEVGTNLAEMTEARDSLQRELGEKETRIKELNEKLEGVRQELSIAQEELEFVDNQKNKGLLRITELELELSQARQFFSQSHEKITLLLRELQEKNDELSTLERERIEAKERALQARREVKRLEGGIANRDELLERFERTAHELKQALATQERDFEDLNQRLETLDKQAQTAGAASQRLAGEKRDIENQLQQARTDLGDATTREGQLSRELKQVRADLQLEKDEARQAREAQAEAEKEVERLERELGETNKAFVTAEGNLGKLGPRVLEAESKVRSLTGERDRFKAEAERLDGLWQTAKGELEEKGGELAELTQRVEALSQERDELVQRVLKLEPSAGTVEELSAARQRIAQLEASLADKVVLSCLLEQNPKVLEIQEIVTALLATTVLQRKARGKGINSVKSFAQGSEEEKTALKHYLMLMEKEARNNLVKLVPSIGEMAQESDVAAWSSRRTMSQLSSSTLQLQIKAHILKELAKKSVSFRDRDDLKEAILPLLAFIETAQLARSVLNIFDREELELSLLYDPSRAVMGIIRGRLVVPQDKRMQIIAQLLTVSENHPELKGDVTIAIKIINLIDNFHEAKMEAALLRYLSSQDSSKAKTRVLEEIATGQAVFLHFAIRERIRETLGILEKTPELSEVCGRALQKLDETVPGTVHVDPNEELIKTQLELENATAALAAIKDKVGCLVSDEPPVESASDGPDEIVNRLRRYAFEPNLVRDPYLVQDLPGYTLLRRIGSGAAAEVFTAINREGKYCVIKRVHQKYLNYLDSPKEAVKNSIIKLLRFFDREATLMERLDHPNLMKVVRHVVETEQPGRVAYYEAEYVRGGVSLRDLVTLKGPLSEEESVMVLYNIVLALEAASDEANDYANAVIHRDLKPENVLLTPYSSRLVKVIDLGLARVPQDETITQPGEILGSYSYLAPEAASGRGFMDLDQRGDIFALSIILFVMLKGQLPRDFFAAQPGDDPQQSAINAYSRFKQWATALEPTFTDDQLKCISKPLSGLLEKMGEKDPEQRINRFGVIRKAIEDIFLSNTDKMQLAQRVS</sequence>
<dbReference type="SUPFAM" id="SSF57997">
    <property type="entry name" value="Tropomyosin"/>
    <property type="match status" value="1"/>
</dbReference>
<dbReference type="Gene3D" id="1.10.510.10">
    <property type="entry name" value="Transferase(Phosphotransferase) domain 1"/>
    <property type="match status" value="1"/>
</dbReference>
<evidence type="ECO:0000259" key="2">
    <source>
        <dbReference type="PROSITE" id="PS50011"/>
    </source>
</evidence>
<evidence type="ECO:0000313" key="3">
    <source>
        <dbReference type="EMBL" id="PIS28131.1"/>
    </source>
</evidence>
<dbReference type="PROSITE" id="PS50011">
    <property type="entry name" value="PROTEIN_KINASE_DOM"/>
    <property type="match status" value="1"/>
</dbReference>